<feature type="non-terminal residue" evidence="1">
    <location>
        <position position="1"/>
    </location>
</feature>
<dbReference type="AlphaFoldDB" id="A0A3B0T374"/>
<protein>
    <submittedName>
        <fullName evidence="1">Uncharacterized protein</fullName>
    </submittedName>
</protein>
<dbReference type="EMBL" id="UOEM01000043">
    <property type="protein sequence ID" value="VAW12398.1"/>
    <property type="molecule type" value="Genomic_DNA"/>
</dbReference>
<gene>
    <name evidence="1" type="ORF">MNBD_ALPHA09-135</name>
</gene>
<reference evidence="1" key="1">
    <citation type="submission" date="2018-06" db="EMBL/GenBank/DDBJ databases">
        <authorList>
            <person name="Zhirakovskaya E."/>
        </authorList>
    </citation>
    <scope>NUCLEOTIDE SEQUENCE</scope>
</reference>
<evidence type="ECO:0000313" key="1">
    <source>
        <dbReference type="EMBL" id="VAW12398.1"/>
    </source>
</evidence>
<sequence>TTGVGHLDASETAEALTRGAGTARRLLEDGRIGGALLTLNAQTRQIGAAAPITEDTGELIHA</sequence>
<proteinExistence type="predicted"/>
<accession>A0A3B0T374</accession>
<organism evidence="1">
    <name type="scientific">hydrothermal vent metagenome</name>
    <dbReference type="NCBI Taxonomy" id="652676"/>
    <lineage>
        <taxon>unclassified sequences</taxon>
        <taxon>metagenomes</taxon>
        <taxon>ecological metagenomes</taxon>
    </lineage>
</organism>
<name>A0A3B0T374_9ZZZZ</name>